<gene>
    <name evidence="2" type="ORF">Nans01_25470</name>
</gene>
<evidence type="ECO:0000313" key="3">
    <source>
        <dbReference type="Proteomes" id="UP001165092"/>
    </source>
</evidence>
<proteinExistence type="predicted"/>
<feature type="domain" description="Protein kinase" evidence="1">
    <location>
        <begin position="94"/>
        <end position="362"/>
    </location>
</feature>
<dbReference type="InterPro" id="IPR011009">
    <property type="entry name" value="Kinase-like_dom_sf"/>
</dbReference>
<dbReference type="SMART" id="SM00220">
    <property type="entry name" value="S_TKc"/>
    <property type="match status" value="1"/>
</dbReference>
<accession>A0A9W6UGX2</accession>
<organism evidence="2 3">
    <name type="scientific">Nocardiopsis ansamitocini</name>
    <dbReference type="NCBI Taxonomy" id="1670832"/>
    <lineage>
        <taxon>Bacteria</taxon>
        <taxon>Bacillati</taxon>
        <taxon>Actinomycetota</taxon>
        <taxon>Actinomycetes</taxon>
        <taxon>Streptosporangiales</taxon>
        <taxon>Nocardiopsidaceae</taxon>
        <taxon>Nocardiopsis</taxon>
    </lineage>
</organism>
<sequence length="362" mass="38656">MSTEEEFARAERRVLGAREAHELFGPAPGVGGEPGEQAARCWRALARSLHPDACPPGMRGRASVAFARLGVLWGGYRGAGGEQQVRIATAQRSYRVGALVARGDIANVYRVSYTRKGGEQGEAVMKIARSPGDSDLMAAEAHALARLESHGPGHTRAYVPRLVESFTHRDESTGARRGVTVMEPLAGFFTLAEVAAAYPEGVDARDAAWMWRRLLVALGHGHRAGLVHGAALGANVLVHPGEHGLVLADWCYSVRAGQPLAAMVQGQERWYGPEVAARGPATAATDIFTATRTIEALVGTRMPPRLAVFARGCALANPAARPGDAWALLEELDEVLEELWGPRRWRPFAMPAGAAAEGVASR</sequence>
<dbReference type="GO" id="GO:0005524">
    <property type="term" value="F:ATP binding"/>
    <property type="evidence" value="ECO:0007669"/>
    <property type="project" value="InterPro"/>
</dbReference>
<keyword evidence="3" id="KW-1185">Reference proteome</keyword>
<reference evidence="2" key="1">
    <citation type="submission" date="2023-02" db="EMBL/GenBank/DDBJ databases">
        <title>Nocardiopsis ansamitocini NBRC 112285.</title>
        <authorList>
            <person name="Ichikawa N."/>
            <person name="Sato H."/>
            <person name="Tonouchi N."/>
        </authorList>
    </citation>
    <scope>NUCLEOTIDE SEQUENCE</scope>
    <source>
        <strain evidence="2">NBRC 112285</strain>
    </source>
</reference>
<dbReference type="Gene3D" id="1.10.510.10">
    <property type="entry name" value="Transferase(Phosphotransferase) domain 1"/>
    <property type="match status" value="1"/>
</dbReference>
<dbReference type="Proteomes" id="UP001165092">
    <property type="component" value="Unassembled WGS sequence"/>
</dbReference>
<evidence type="ECO:0000259" key="1">
    <source>
        <dbReference type="PROSITE" id="PS50011"/>
    </source>
</evidence>
<dbReference type="GO" id="GO:0004672">
    <property type="term" value="F:protein kinase activity"/>
    <property type="evidence" value="ECO:0007669"/>
    <property type="project" value="InterPro"/>
</dbReference>
<name>A0A9W6UGX2_9ACTN</name>
<comment type="caution">
    <text evidence="2">The sequence shown here is derived from an EMBL/GenBank/DDBJ whole genome shotgun (WGS) entry which is preliminary data.</text>
</comment>
<protein>
    <recommendedName>
        <fullName evidence="1">Protein kinase domain-containing protein</fullName>
    </recommendedName>
</protein>
<dbReference type="InterPro" id="IPR000719">
    <property type="entry name" value="Prot_kinase_dom"/>
</dbReference>
<dbReference type="AlphaFoldDB" id="A0A9W6UGX2"/>
<dbReference type="PROSITE" id="PS50011">
    <property type="entry name" value="PROTEIN_KINASE_DOM"/>
    <property type="match status" value="1"/>
</dbReference>
<dbReference type="RefSeq" id="WP_285759641.1">
    <property type="nucleotide sequence ID" value="NZ_BSQG01000004.1"/>
</dbReference>
<dbReference type="SUPFAM" id="SSF56112">
    <property type="entry name" value="Protein kinase-like (PK-like)"/>
    <property type="match status" value="1"/>
</dbReference>
<evidence type="ECO:0000313" key="2">
    <source>
        <dbReference type="EMBL" id="GLU48196.1"/>
    </source>
</evidence>
<dbReference type="EMBL" id="BSQG01000004">
    <property type="protein sequence ID" value="GLU48196.1"/>
    <property type="molecule type" value="Genomic_DNA"/>
</dbReference>